<dbReference type="CDD" id="cd00088">
    <property type="entry name" value="HPT"/>
    <property type="match status" value="1"/>
</dbReference>
<accession>A0A845GD84</accession>
<organism evidence="4 5">
    <name type="scientific">Duganella vulcania</name>
    <dbReference type="NCBI Taxonomy" id="2692166"/>
    <lineage>
        <taxon>Bacteria</taxon>
        <taxon>Pseudomonadati</taxon>
        <taxon>Pseudomonadota</taxon>
        <taxon>Betaproteobacteria</taxon>
        <taxon>Burkholderiales</taxon>
        <taxon>Oxalobacteraceae</taxon>
        <taxon>Telluria group</taxon>
        <taxon>Duganella</taxon>
    </lineage>
</organism>
<sequence length="134" mass="13076">GVAGAANVAPLAEAGIDSAAALKRLGGLHSVYLVALRGFAVEAGKLSAQLQAAGAGQDGGEALPLLHTLKGLAGTVGADHLAGLVHRAEQALKADPGATGGAQLAAVIDAIPGVVDEIMRLARQLDPAGALPQL</sequence>
<feature type="modified residue" description="Phosphohistidine" evidence="2">
    <location>
        <position position="67"/>
    </location>
</feature>
<comment type="caution">
    <text evidence="4">The sequence shown here is derived from an EMBL/GenBank/DDBJ whole genome shotgun (WGS) entry which is preliminary data.</text>
</comment>
<evidence type="ECO:0000313" key="5">
    <source>
        <dbReference type="Proteomes" id="UP000470302"/>
    </source>
</evidence>
<dbReference type="RefSeq" id="WP_161099495.1">
    <property type="nucleotide sequence ID" value="NZ_WWCW01000139.1"/>
</dbReference>
<dbReference type="GO" id="GO:0004672">
    <property type="term" value="F:protein kinase activity"/>
    <property type="evidence" value="ECO:0007669"/>
    <property type="project" value="UniProtKB-ARBA"/>
</dbReference>
<evidence type="ECO:0000256" key="2">
    <source>
        <dbReference type="PROSITE-ProRule" id="PRU00110"/>
    </source>
</evidence>
<dbReference type="Pfam" id="PF01627">
    <property type="entry name" value="Hpt"/>
    <property type="match status" value="1"/>
</dbReference>
<protein>
    <submittedName>
        <fullName evidence="4">Hybrid sensor histidine kinase/response regulator</fullName>
    </submittedName>
</protein>
<feature type="non-terminal residue" evidence="4">
    <location>
        <position position="1"/>
    </location>
</feature>
<evidence type="ECO:0000256" key="1">
    <source>
        <dbReference type="ARBA" id="ARBA00023012"/>
    </source>
</evidence>
<keyword evidence="4" id="KW-0808">Transferase</keyword>
<dbReference type="Proteomes" id="UP000470302">
    <property type="component" value="Unassembled WGS sequence"/>
</dbReference>
<proteinExistence type="predicted"/>
<dbReference type="InterPro" id="IPR036641">
    <property type="entry name" value="HPT_dom_sf"/>
</dbReference>
<dbReference type="PROSITE" id="PS50894">
    <property type="entry name" value="HPT"/>
    <property type="match status" value="1"/>
</dbReference>
<name>A0A845GD84_9BURK</name>
<feature type="domain" description="HPt" evidence="3">
    <location>
        <begin position="28"/>
        <end position="128"/>
    </location>
</feature>
<reference evidence="4 5" key="1">
    <citation type="submission" date="2020-01" db="EMBL/GenBank/DDBJ databases">
        <title>Novel species isolated from a subtropical stream in China.</title>
        <authorList>
            <person name="Lu H."/>
        </authorList>
    </citation>
    <scope>NUCLEOTIDE SEQUENCE [LARGE SCALE GENOMIC DNA]</scope>
    <source>
        <strain evidence="4 5">FT82W</strain>
    </source>
</reference>
<evidence type="ECO:0000259" key="3">
    <source>
        <dbReference type="PROSITE" id="PS50894"/>
    </source>
</evidence>
<keyword evidence="1" id="KW-0902">Two-component regulatory system</keyword>
<keyword evidence="2" id="KW-0597">Phosphoprotein</keyword>
<dbReference type="GO" id="GO:0000160">
    <property type="term" value="P:phosphorelay signal transduction system"/>
    <property type="evidence" value="ECO:0007669"/>
    <property type="project" value="UniProtKB-KW"/>
</dbReference>
<dbReference type="SUPFAM" id="SSF47226">
    <property type="entry name" value="Histidine-containing phosphotransfer domain, HPT domain"/>
    <property type="match status" value="1"/>
</dbReference>
<dbReference type="Gene3D" id="1.20.120.160">
    <property type="entry name" value="HPT domain"/>
    <property type="match status" value="1"/>
</dbReference>
<dbReference type="AlphaFoldDB" id="A0A845GD84"/>
<dbReference type="InterPro" id="IPR008207">
    <property type="entry name" value="Sig_transdc_His_kin_Hpt_dom"/>
</dbReference>
<dbReference type="EMBL" id="WWCW01000139">
    <property type="protein sequence ID" value="MYM90759.1"/>
    <property type="molecule type" value="Genomic_DNA"/>
</dbReference>
<evidence type="ECO:0000313" key="4">
    <source>
        <dbReference type="EMBL" id="MYM90759.1"/>
    </source>
</evidence>
<keyword evidence="4" id="KW-0418">Kinase</keyword>
<gene>
    <name evidence="4" type="ORF">GTP91_26750</name>
</gene>